<dbReference type="AlphaFoldDB" id="A0AA88GWS5"/>
<feature type="compositionally biased region" description="Basic residues" evidence="1">
    <location>
        <begin position="81"/>
        <end position="91"/>
    </location>
</feature>
<dbReference type="Proteomes" id="UP000816034">
    <property type="component" value="Unassembled WGS sequence"/>
</dbReference>
<feature type="region of interest" description="Disordered" evidence="1">
    <location>
        <begin position="77"/>
        <end position="264"/>
    </location>
</feature>
<feature type="compositionally biased region" description="Acidic residues" evidence="1">
    <location>
        <begin position="140"/>
        <end position="149"/>
    </location>
</feature>
<name>A0AA88GWS5_NAELO</name>
<feature type="compositionally biased region" description="Polar residues" evidence="1">
    <location>
        <begin position="1"/>
        <end position="10"/>
    </location>
</feature>
<evidence type="ECO:0000256" key="1">
    <source>
        <dbReference type="SAM" id="MobiDB-lite"/>
    </source>
</evidence>
<dbReference type="EMBL" id="PYSW02000013">
    <property type="protein sequence ID" value="KAG2387351.1"/>
    <property type="molecule type" value="Genomic_DNA"/>
</dbReference>
<reference evidence="2 3" key="1">
    <citation type="journal article" date="2018" name="BMC Genomics">
        <title>The genome of Naegleria lovaniensis, the basis for a comparative approach to unravel pathogenicity factors of the human pathogenic amoeba N. fowleri.</title>
        <authorList>
            <person name="Liechti N."/>
            <person name="Schurch N."/>
            <person name="Bruggmann R."/>
            <person name="Wittwer M."/>
        </authorList>
    </citation>
    <scope>NUCLEOTIDE SEQUENCE [LARGE SCALE GENOMIC DNA]</scope>
    <source>
        <strain evidence="2 3">ATCC 30569</strain>
    </source>
</reference>
<dbReference type="GeneID" id="68094139"/>
<comment type="caution">
    <text evidence="2">The sequence shown here is derived from an EMBL/GenBank/DDBJ whole genome shotgun (WGS) entry which is preliminary data.</text>
</comment>
<feature type="compositionally biased region" description="Basic and acidic residues" evidence="1">
    <location>
        <begin position="178"/>
        <end position="189"/>
    </location>
</feature>
<feature type="compositionally biased region" description="Polar residues" evidence="1">
    <location>
        <begin position="248"/>
        <end position="258"/>
    </location>
</feature>
<feature type="region of interest" description="Disordered" evidence="1">
    <location>
        <begin position="1"/>
        <end position="28"/>
    </location>
</feature>
<feature type="compositionally biased region" description="Acidic residues" evidence="1">
    <location>
        <begin position="96"/>
        <end position="115"/>
    </location>
</feature>
<accession>A0AA88GWS5</accession>
<gene>
    <name evidence="2" type="ORF">C9374_001683</name>
</gene>
<evidence type="ECO:0000313" key="2">
    <source>
        <dbReference type="EMBL" id="KAG2387351.1"/>
    </source>
</evidence>
<dbReference type="RefSeq" id="XP_044551343.1">
    <property type="nucleotide sequence ID" value="XM_044691017.1"/>
</dbReference>
<evidence type="ECO:0000313" key="3">
    <source>
        <dbReference type="Proteomes" id="UP000816034"/>
    </source>
</evidence>
<protein>
    <submittedName>
        <fullName evidence="2">Uncharacterized protein</fullName>
    </submittedName>
</protein>
<sequence length="264" mass="30350">MTSHSSTAAPSEQNNNSNENNVDDQKELTQNINTFLKFYSMFSPSSIISNKTPLQVESDEEDDEILKHFAAKKQKYEKSKMSKLAKKRYKNKLAIESDDEDDSEDEDLIFNDDASENSKKRKRKDDNDSNAMKFSKVVDVFDDGAESDEPSSSRNSKKQIKKAISEKLKHQSKLSHMKHGDKIAKEEKMQSAMTKIVKGRDDNDVRVLQSKLKKQEQLAKRKQKQKKQQTNSTNSERKRAGFEGRSNGKINDIQNLQKLKQKVR</sequence>
<organism evidence="2 3">
    <name type="scientific">Naegleria lovaniensis</name>
    <name type="common">Amoeba</name>
    <dbReference type="NCBI Taxonomy" id="51637"/>
    <lineage>
        <taxon>Eukaryota</taxon>
        <taxon>Discoba</taxon>
        <taxon>Heterolobosea</taxon>
        <taxon>Tetramitia</taxon>
        <taxon>Eutetramitia</taxon>
        <taxon>Vahlkampfiidae</taxon>
        <taxon>Naegleria</taxon>
    </lineage>
</organism>
<keyword evidence="3" id="KW-1185">Reference proteome</keyword>
<feature type="compositionally biased region" description="Low complexity" evidence="1">
    <location>
        <begin position="11"/>
        <end position="20"/>
    </location>
</feature>
<proteinExistence type="predicted"/>